<organism evidence="1 2">
    <name type="scientific">Panagrolaimus sp. PS1159</name>
    <dbReference type="NCBI Taxonomy" id="55785"/>
    <lineage>
        <taxon>Eukaryota</taxon>
        <taxon>Metazoa</taxon>
        <taxon>Ecdysozoa</taxon>
        <taxon>Nematoda</taxon>
        <taxon>Chromadorea</taxon>
        <taxon>Rhabditida</taxon>
        <taxon>Tylenchina</taxon>
        <taxon>Panagrolaimomorpha</taxon>
        <taxon>Panagrolaimoidea</taxon>
        <taxon>Panagrolaimidae</taxon>
        <taxon>Panagrolaimus</taxon>
    </lineage>
</organism>
<accession>A0AC35G5J2</accession>
<reference evidence="2" key="1">
    <citation type="submission" date="2022-11" db="UniProtKB">
        <authorList>
            <consortium name="WormBaseParasite"/>
        </authorList>
    </citation>
    <scope>IDENTIFICATION</scope>
</reference>
<sequence>MNITHNWWGSNSEGAIPQRIFDMDDWNSFTIGKYSPYFTSRERFNDFWWNWDYAQLSHADYIEPAEHDLHGRIYSNKNLTLDPERWYSFPQYYRPFRPYRITRDLTIMPGATLYIEKNVEVHVWPNVRILVLGNLIADATLWQPIRFLPLNVTEALEEKGKIGTRYKRSILKRQRHKIFDSDFKHIQHIRKKRRAGYDPVFLQFPTIRRDDPYFQTFTVSLTENSTLSKRAGFLQLYNATTGEIVPSCDRQFTRRNAQVVCRELGLDTQNVYHWLTPRWDYNPHVRLVKTYMEPRECIGTETRLDKCNLRMTGNDSLWMCMDNEHFNYVHCGSNSSLTKEWVGNWGGITFGEASLEVQQGNSP</sequence>
<name>A0AC35G5J2_9BILA</name>
<proteinExistence type="predicted"/>
<dbReference type="Proteomes" id="UP000887580">
    <property type="component" value="Unplaced"/>
</dbReference>
<evidence type="ECO:0000313" key="2">
    <source>
        <dbReference type="WBParaSite" id="PS1159_v2.g23874.t1"/>
    </source>
</evidence>
<dbReference type="WBParaSite" id="PS1159_v2.g23874.t1">
    <property type="protein sequence ID" value="PS1159_v2.g23874.t1"/>
    <property type="gene ID" value="PS1159_v2.g23874"/>
</dbReference>
<evidence type="ECO:0000313" key="1">
    <source>
        <dbReference type="Proteomes" id="UP000887580"/>
    </source>
</evidence>
<protein>
    <submittedName>
        <fullName evidence="2">SRCR domain-containing protein</fullName>
    </submittedName>
</protein>